<evidence type="ECO:0000256" key="1">
    <source>
        <dbReference type="SAM" id="Phobius"/>
    </source>
</evidence>
<feature type="transmembrane region" description="Helical" evidence="1">
    <location>
        <begin position="6"/>
        <end position="27"/>
    </location>
</feature>
<proteinExistence type="predicted"/>
<feature type="transmembrane region" description="Helical" evidence="1">
    <location>
        <begin position="47"/>
        <end position="70"/>
    </location>
</feature>
<sequence>MSGLAWAGIGLAGIGLVLILFCILRAVQLRRGDADPEVASAGLKRVILVNTAAVALAFLGLAMLLAGLLIF</sequence>
<keyword evidence="3" id="KW-1185">Reference proteome</keyword>
<name>A0ABQ6LJI7_9RHOB</name>
<protein>
    <submittedName>
        <fullName evidence="2">Uncharacterized protein</fullName>
    </submittedName>
</protein>
<organism evidence="2 3">
    <name type="scientific">Paralimibaculum aggregatum</name>
    <dbReference type="NCBI Taxonomy" id="3036245"/>
    <lineage>
        <taxon>Bacteria</taxon>
        <taxon>Pseudomonadati</taxon>
        <taxon>Pseudomonadota</taxon>
        <taxon>Alphaproteobacteria</taxon>
        <taxon>Rhodobacterales</taxon>
        <taxon>Paracoccaceae</taxon>
        <taxon>Paralimibaculum</taxon>
    </lineage>
</organism>
<dbReference type="EMBL" id="BSYI01000019">
    <property type="protein sequence ID" value="GMG83419.1"/>
    <property type="molecule type" value="Genomic_DNA"/>
</dbReference>
<keyword evidence="1" id="KW-0812">Transmembrane</keyword>
<evidence type="ECO:0000313" key="2">
    <source>
        <dbReference type="EMBL" id="GMG83419.1"/>
    </source>
</evidence>
<comment type="caution">
    <text evidence="2">The sequence shown here is derived from an EMBL/GenBank/DDBJ whole genome shotgun (WGS) entry which is preliminary data.</text>
</comment>
<accession>A0ABQ6LJI7</accession>
<gene>
    <name evidence="2" type="ORF">LNKW23_26320</name>
</gene>
<evidence type="ECO:0000313" key="3">
    <source>
        <dbReference type="Proteomes" id="UP001239909"/>
    </source>
</evidence>
<reference evidence="2 3" key="1">
    <citation type="submission" date="2023-04" db="EMBL/GenBank/DDBJ databases">
        <title>Marinoamorphus aggregata gen. nov., sp. Nov., isolate from tissue of brittle star Ophioplocus japonicus.</title>
        <authorList>
            <person name="Kawano K."/>
            <person name="Sawayama S."/>
            <person name="Nakagawa S."/>
        </authorList>
    </citation>
    <scope>NUCLEOTIDE SEQUENCE [LARGE SCALE GENOMIC DNA]</scope>
    <source>
        <strain evidence="2 3">NKW23</strain>
    </source>
</reference>
<dbReference type="Proteomes" id="UP001239909">
    <property type="component" value="Unassembled WGS sequence"/>
</dbReference>
<dbReference type="RefSeq" id="WP_285672213.1">
    <property type="nucleotide sequence ID" value="NZ_BSYI01000019.1"/>
</dbReference>
<keyword evidence="1" id="KW-0472">Membrane</keyword>
<keyword evidence="1" id="KW-1133">Transmembrane helix</keyword>